<dbReference type="Gene3D" id="3.30.1370.50">
    <property type="entry name" value="R3H-like domain"/>
    <property type="match status" value="1"/>
</dbReference>
<keyword evidence="4" id="KW-1185">Reference proteome</keyword>
<dbReference type="InterPro" id="IPR001374">
    <property type="entry name" value="R3H_dom"/>
</dbReference>
<dbReference type="GO" id="GO:0003676">
    <property type="term" value="F:nucleic acid binding"/>
    <property type="evidence" value="ECO:0007669"/>
    <property type="project" value="UniProtKB-UniRule"/>
</dbReference>
<gene>
    <name evidence="3" type="ORF">GIB67_040330</name>
</gene>
<dbReference type="PANTHER" id="PTHR15672:SF25">
    <property type="entry name" value="OS01G0100600 PROTEIN"/>
    <property type="match status" value="1"/>
</dbReference>
<dbReference type="InterPro" id="IPR051937">
    <property type="entry name" value="R3H_domain_containing"/>
</dbReference>
<dbReference type="Pfam" id="PF01424">
    <property type="entry name" value="R3H"/>
    <property type="match status" value="1"/>
</dbReference>
<dbReference type="InterPro" id="IPR024771">
    <property type="entry name" value="SUZ"/>
</dbReference>
<organism evidence="3 4">
    <name type="scientific">Kingdonia uniflora</name>
    <dbReference type="NCBI Taxonomy" id="39325"/>
    <lineage>
        <taxon>Eukaryota</taxon>
        <taxon>Viridiplantae</taxon>
        <taxon>Streptophyta</taxon>
        <taxon>Embryophyta</taxon>
        <taxon>Tracheophyta</taxon>
        <taxon>Spermatophyta</taxon>
        <taxon>Magnoliopsida</taxon>
        <taxon>Ranunculales</taxon>
        <taxon>Circaeasteraceae</taxon>
        <taxon>Kingdonia</taxon>
    </lineage>
</organism>
<comment type="caution">
    <text evidence="3">The sequence shown here is derived from an EMBL/GenBank/DDBJ whole genome shotgun (WGS) entry which is preliminary data.</text>
</comment>
<keyword evidence="1" id="KW-0597">Phosphoprotein</keyword>
<evidence type="ECO:0000313" key="3">
    <source>
        <dbReference type="EMBL" id="KAF6150586.1"/>
    </source>
</evidence>
<dbReference type="PROSITE" id="PS51061">
    <property type="entry name" value="R3H"/>
    <property type="match status" value="1"/>
</dbReference>
<evidence type="ECO:0000313" key="4">
    <source>
        <dbReference type="Proteomes" id="UP000541444"/>
    </source>
</evidence>
<dbReference type="CDD" id="cd02642">
    <property type="entry name" value="R3H_encore_like"/>
    <property type="match status" value="1"/>
</dbReference>
<dbReference type="Proteomes" id="UP000541444">
    <property type="component" value="Unassembled WGS sequence"/>
</dbReference>
<evidence type="ECO:0000259" key="2">
    <source>
        <dbReference type="PROSITE" id="PS51061"/>
    </source>
</evidence>
<dbReference type="Pfam" id="PF12752">
    <property type="entry name" value="SUZ"/>
    <property type="match status" value="1"/>
</dbReference>
<dbReference type="OrthoDB" id="278430at2759"/>
<dbReference type="AlphaFoldDB" id="A0A7J7M6U3"/>
<dbReference type="SMART" id="SM00393">
    <property type="entry name" value="R3H"/>
    <property type="match status" value="1"/>
</dbReference>
<dbReference type="InterPro" id="IPR036867">
    <property type="entry name" value="R3H_dom_sf"/>
</dbReference>
<accession>A0A7J7M6U3</accession>
<dbReference type="SUPFAM" id="SSF82708">
    <property type="entry name" value="R3H domain"/>
    <property type="match status" value="1"/>
</dbReference>
<proteinExistence type="predicted"/>
<reference evidence="3 4" key="1">
    <citation type="journal article" date="2020" name="IScience">
        <title>Genome Sequencing of the Endangered Kingdonia uniflora (Circaeasteraceae, Ranunculales) Reveals Potential Mechanisms of Evolutionary Specialization.</title>
        <authorList>
            <person name="Sun Y."/>
            <person name="Deng T."/>
            <person name="Zhang A."/>
            <person name="Moore M.J."/>
            <person name="Landis J.B."/>
            <person name="Lin N."/>
            <person name="Zhang H."/>
            <person name="Zhang X."/>
            <person name="Huang J."/>
            <person name="Zhang X."/>
            <person name="Sun H."/>
            <person name="Wang H."/>
        </authorList>
    </citation>
    <scope>NUCLEOTIDE SEQUENCE [LARGE SCALE GENOMIC DNA]</scope>
    <source>
        <strain evidence="3">TB1705</strain>
        <tissue evidence="3">Leaf</tissue>
    </source>
</reference>
<dbReference type="EMBL" id="JACGCM010001729">
    <property type="protein sequence ID" value="KAF6150586.1"/>
    <property type="molecule type" value="Genomic_DNA"/>
</dbReference>
<evidence type="ECO:0000256" key="1">
    <source>
        <dbReference type="ARBA" id="ARBA00022553"/>
    </source>
</evidence>
<dbReference type="PANTHER" id="PTHR15672">
    <property type="entry name" value="CAMP-REGULATED PHOSPHOPROTEIN 21 RELATED R3H DOMAIN CONTAINING PROTEIN"/>
    <property type="match status" value="1"/>
</dbReference>
<feature type="domain" description="R3H" evidence="2">
    <location>
        <begin position="23"/>
        <end position="88"/>
    </location>
</feature>
<sequence length="307" mass="33614">MSSNEIAMVEELAILIKDNLSSKHLVLSTEETLVNFLQNDTSLDGVLELEPMNAYDRLLLHRLAEIFGFSHGSIGEGDERHLILERCPESSVPSVLVSDMLWQYDEYQILRRKGTSPALKTDSPPVLSSLEAREASYLAARERIFSKDYVGITESVKWKPKNTPIVARRMIAHALGQRIGTDSSSEKVITLAESKEHERPSTELGATRIYERNPNVGSKSSIQKIPLCKAVHGIPNMSNNAPLSGRNIQAKPCNSGSNSGSGVVCKEVLKQERLGAAKRLFANALGIQGAKENTCVPKIGPKAIGKE</sequence>
<name>A0A7J7M6U3_9MAGN</name>
<protein>
    <recommendedName>
        <fullName evidence="2">R3H domain-containing protein</fullName>
    </recommendedName>
</protein>